<reference evidence="1 2" key="1">
    <citation type="journal article" date="2017" name="BMC Microbiol.">
        <title>Comparative genomics of Enterococcus spp. isolated from bovine feces.</title>
        <authorList>
            <person name="Beukers A.G."/>
            <person name="Zaheer R."/>
            <person name="Goji N."/>
            <person name="Amoako K.K."/>
            <person name="Chaves A.V."/>
            <person name="Ward M.P."/>
            <person name="McAllister T.A."/>
        </authorList>
    </citation>
    <scope>NUCLEOTIDE SEQUENCE [LARGE SCALE GENOMIC DNA]</scope>
    <source>
        <strain evidence="1 2">F1129D 143</strain>
    </source>
</reference>
<sequence length="108" mass="12395">MNDFHEAVLIINVNADIAEAYKTAIESENHPNGLRDHWNGNYAYVEIGNKVDHYLGHVFPKDTVKLTVQLLSHTLPNLKETVNWYEKMGAKIIRTNYKQNKGKSNNDN</sequence>
<dbReference type="STRING" id="112904.BH747_13550"/>
<organism evidence="1 2">
    <name type="scientific">Enterococcus villorum</name>
    <dbReference type="NCBI Taxonomy" id="112904"/>
    <lineage>
        <taxon>Bacteria</taxon>
        <taxon>Bacillati</taxon>
        <taxon>Bacillota</taxon>
        <taxon>Bacilli</taxon>
        <taxon>Lactobacillales</taxon>
        <taxon>Enterococcaceae</taxon>
        <taxon>Enterococcus</taxon>
    </lineage>
</organism>
<proteinExistence type="predicted"/>
<accession>A0A1V8YGE2</accession>
<comment type="caution">
    <text evidence="1">The sequence shown here is derived from an EMBL/GenBank/DDBJ whole genome shotgun (WGS) entry which is preliminary data.</text>
</comment>
<dbReference type="AlphaFoldDB" id="A0A1V8YGE2"/>
<gene>
    <name evidence="1" type="ORF">BH747_13550</name>
</gene>
<dbReference type="OrthoDB" id="2191637at2"/>
<name>A0A1V8YGE2_9ENTE</name>
<evidence type="ECO:0000313" key="2">
    <source>
        <dbReference type="Proteomes" id="UP000192477"/>
    </source>
</evidence>
<dbReference type="Proteomes" id="UP000192477">
    <property type="component" value="Unassembled WGS sequence"/>
</dbReference>
<dbReference type="EMBL" id="MJEA01000025">
    <property type="protein sequence ID" value="OQO67807.1"/>
    <property type="molecule type" value="Genomic_DNA"/>
</dbReference>
<protein>
    <submittedName>
        <fullName evidence="1">Uncharacterized protein</fullName>
    </submittedName>
</protein>
<evidence type="ECO:0000313" key="1">
    <source>
        <dbReference type="EMBL" id="OQO67807.1"/>
    </source>
</evidence>
<dbReference type="RefSeq" id="WP_081185144.1">
    <property type="nucleotide sequence ID" value="NZ_MJEA01000025.1"/>
</dbReference>